<evidence type="ECO:0000256" key="2">
    <source>
        <dbReference type="SAM" id="Phobius"/>
    </source>
</evidence>
<feature type="transmembrane region" description="Helical" evidence="2">
    <location>
        <begin position="567"/>
        <end position="591"/>
    </location>
</feature>
<sequence>MLSARGRSTGGQGHERGQSGGGGGRPTTSRRWARIEVDPMLGDKGQHNIVNYYLRRRGQATSGGVRGGDGERELAVVGMRQGKGRVTYMVHEPFLQSLPATPLVAAVVSGVERLRWQSRREVVDWLNLLISEDPLPILTIYSNVWPSYLASIVKLTVTSFTGPTNASYITDVTCDEITIGEDAQLANVSTKKESSTSDVGNGSGDFKWLGPASHSERGKCYPSFWRRGFTIMVHDFVYILVQHRKTVVAYVEELYEDNHAKNMVRVRWFYTHEGAGIQLAPGFNDREILLSNTWQDIRVECIDGLASVLNANHFEKFQTSASNTNWDPYLCIQQIENDKNVKPFDIAHLQGYSKQGIFRAISDTSLVAAHSDASGNNKNKPRLSEIEQKWKQDARNVQAIVNAPPCIALPIESGSDLLNSAQEQYLERYFSPGCRVECLCQDSGIRGCWFIGSVIRRRQDRIWVSYQHLQDPEIPGANLEEWLRVTRPDNSDSLGIRLSGRLRVRPHNVLEKEKPSTIGVGTIVDGWLYDGWWEGIVVNVDGTGKLQVFLPGDYWLITLPMDSHLQFMLQIIACFYLAAMLMEFLCSYNFAGEEKMVLFHRDELRPSLEWIDSEWKALENREDIALRIPSAEDLGTQVITPQYVPTREDFKNTIRKLEQNLQSKNGGEKIRKPAAEKGGRSSITEKTILDLNLSADDQGASNFKYVTTPISEEMRPDHKRPQVDLTNVLKSDSLKWTERKARGSFGPRAGRSSTNSQGKVKEHSPSADHCEFSG</sequence>
<dbReference type="HOGENOM" id="CLU_014967_1_0_1"/>
<reference evidence="4" key="3">
    <citation type="submission" date="2015-04" db="UniProtKB">
        <authorList>
            <consortium name="EnsemblPlants"/>
        </authorList>
    </citation>
    <scope>IDENTIFICATION</scope>
</reference>
<dbReference type="PANTHER" id="PTHR31917:SF58">
    <property type="entry name" value="AGENET AND BROMO-ADJACENT HOMOLOGY (BAH) DOMAIN-CONTAINING PROTEIN"/>
    <property type="match status" value="1"/>
</dbReference>
<keyword evidence="2" id="KW-0472">Membrane</keyword>
<dbReference type="Gramene" id="LPERR09G06770.1">
    <property type="protein sequence ID" value="LPERR09G06770.1"/>
    <property type="gene ID" value="LPERR09G06770"/>
</dbReference>
<feature type="domain" description="BAH" evidence="3">
    <location>
        <begin position="229"/>
        <end position="346"/>
    </location>
</feature>
<dbReference type="InterPro" id="IPR008395">
    <property type="entry name" value="Agenet-like_dom"/>
</dbReference>
<organism evidence="4 5">
    <name type="scientific">Leersia perrieri</name>
    <dbReference type="NCBI Taxonomy" id="77586"/>
    <lineage>
        <taxon>Eukaryota</taxon>
        <taxon>Viridiplantae</taxon>
        <taxon>Streptophyta</taxon>
        <taxon>Embryophyta</taxon>
        <taxon>Tracheophyta</taxon>
        <taxon>Spermatophyta</taxon>
        <taxon>Magnoliopsida</taxon>
        <taxon>Liliopsida</taxon>
        <taxon>Poales</taxon>
        <taxon>Poaceae</taxon>
        <taxon>BOP clade</taxon>
        <taxon>Oryzoideae</taxon>
        <taxon>Oryzeae</taxon>
        <taxon>Oryzinae</taxon>
        <taxon>Leersia</taxon>
    </lineage>
</organism>
<dbReference type="Gene3D" id="2.30.30.490">
    <property type="match status" value="1"/>
</dbReference>
<feature type="region of interest" description="Disordered" evidence="1">
    <location>
        <begin position="662"/>
        <end position="682"/>
    </location>
</feature>
<dbReference type="STRING" id="77586.A0A0D9XDK4"/>
<dbReference type="InterPro" id="IPR043151">
    <property type="entry name" value="BAH_sf"/>
</dbReference>
<feature type="compositionally biased region" description="Basic and acidic residues" evidence="1">
    <location>
        <begin position="666"/>
        <end position="679"/>
    </location>
</feature>
<dbReference type="PANTHER" id="PTHR31917">
    <property type="entry name" value="AGENET DOMAIN-CONTAINING PROTEIN-RELATED"/>
    <property type="match status" value="1"/>
</dbReference>
<name>A0A0D9XDK4_9ORYZ</name>
<keyword evidence="5" id="KW-1185">Reference proteome</keyword>
<feature type="region of interest" description="Disordered" evidence="1">
    <location>
        <begin position="736"/>
        <end position="774"/>
    </location>
</feature>
<feature type="compositionally biased region" description="Basic and acidic residues" evidence="1">
    <location>
        <begin position="759"/>
        <end position="774"/>
    </location>
</feature>
<proteinExistence type="predicted"/>
<dbReference type="PROSITE" id="PS51038">
    <property type="entry name" value="BAH"/>
    <property type="match status" value="1"/>
</dbReference>
<dbReference type="EnsemblPlants" id="LPERR09G06770.1">
    <property type="protein sequence ID" value="LPERR09G06770.1"/>
    <property type="gene ID" value="LPERR09G06770"/>
</dbReference>
<keyword evidence="2" id="KW-1133">Transmembrane helix</keyword>
<evidence type="ECO:0000259" key="3">
    <source>
        <dbReference type="PROSITE" id="PS51038"/>
    </source>
</evidence>
<dbReference type="Proteomes" id="UP000032180">
    <property type="component" value="Chromosome 9"/>
</dbReference>
<evidence type="ECO:0000313" key="4">
    <source>
        <dbReference type="EnsemblPlants" id="LPERR09G06770.1"/>
    </source>
</evidence>
<evidence type="ECO:0000256" key="1">
    <source>
        <dbReference type="SAM" id="MobiDB-lite"/>
    </source>
</evidence>
<reference evidence="4 5" key="1">
    <citation type="submission" date="2012-08" db="EMBL/GenBank/DDBJ databases">
        <title>Oryza genome evolution.</title>
        <authorList>
            <person name="Wing R.A."/>
        </authorList>
    </citation>
    <scope>NUCLEOTIDE SEQUENCE</scope>
</reference>
<dbReference type="SMART" id="SM00743">
    <property type="entry name" value="Agenet"/>
    <property type="match status" value="2"/>
</dbReference>
<protein>
    <recommendedName>
        <fullName evidence="3">BAH domain-containing protein</fullName>
    </recommendedName>
</protein>
<feature type="compositionally biased region" description="Gly residues" evidence="1">
    <location>
        <begin position="8"/>
        <end position="25"/>
    </location>
</feature>
<dbReference type="eggNOG" id="ENOG502QT14">
    <property type="taxonomic scope" value="Eukaryota"/>
</dbReference>
<evidence type="ECO:0000313" key="5">
    <source>
        <dbReference type="Proteomes" id="UP000032180"/>
    </source>
</evidence>
<accession>A0A0D9XDK4</accession>
<dbReference type="InterPro" id="IPR014002">
    <property type="entry name" value="Agenet_dom_plant"/>
</dbReference>
<keyword evidence="2" id="KW-0812">Transmembrane</keyword>
<dbReference type="Pfam" id="PF01426">
    <property type="entry name" value="BAH"/>
    <property type="match status" value="1"/>
</dbReference>
<dbReference type="InterPro" id="IPR001025">
    <property type="entry name" value="BAH_dom"/>
</dbReference>
<dbReference type="AlphaFoldDB" id="A0A0D9XDK4"/>
<reference evidence="5" key="2">
    <citation type="submission" date="2013-12" db="EMBL/GenBank/DDBJ databases">
        <authorList>
            <person name="Yu Y."/>
            <person name="Lee S."/>
            <person name="de Baynast K."/>
            <person name="Wissotski M."/>
            <person name="Liu L."/>
            <person name="Talag J."/>
            <person name="Goicoechea J."/>
            <person name="Angelova A."/>
            <person name="Jetty R."/>
            <person name="Kudrna D."/>
            <person name="Golser W."/>
            <person name="Rivera L."/>
            <person name="Zhang J."/>
            <person name="Wing R."/>
        </authorList>
    </citation>
    <scope>NUCLEOTIDE SEQUENCE</scope>
</reference>
<dbReference type="SMART" id="SM00439">
    <property type="entry name" value="BAH"/>
    <property type="match status" value="1"/>
</dbReference>
<dbReference type="GO" id="GO:0003682">
    <property type="term" value="F:chromatin binding"/>
    <property type="evidence" value="ECO:0007669"/>
    <property type="project" value="InterPro"/>
</dbReference>
<dbReference type="Pfam" id="PF05641">
    <property type="entry name" value="Agenet"/>
    <property type="match status" value="1"/>
</dbReference>
<feature type="region of interest" description="Disordered" evidence="1">
    <location>
        <begin position="1"/>
        <end position="30"/>
    </location>
</feature>